<dbReference type="KEGG" id="hme:HFX_6430"/>
<dbReference type="EMBL" id="CP001871">
    <property type="protein sequence ID" value="AFK21549.1"/>
    <property type="molecule type" value="Genomic_DNA"/>
</dbReference>
<name>I3RBD9_HALMT</name>
<evidence type="ECO:0000313" key="1">
    <source>
        <dbReference type="EMBL" id="AFK21549.1"/>
    </source>
</evidence>
<dbReference type="AlphaFoldDB" id="I3RBD9"/>
<dbReference type="HOGENOM" id="CLU_2613498_0_0_2"/>
<proteinExistence type="predicted"/>
<dbReference type="Proteomes" id="UP000006469">
    <property type="component" value="Plasmid pHM500"/>
</dbReference>
<organism evidence="1 2">
    <name type="scientific">Haloferax mediterranei (strain ATCC 33500 / DSM 1411 / JCM 8866 / NBRC 14739 / NCIMB 2177 / R-4)</name>
    <name type="common">Halobacterium mediterranei</name>
    <dbReference type="NCBI Taxonomy" id="523841"/>
    <lineage>
        <taxon>Archaea</taxon>
        <taxon>Methanobacteriati</taxon>
        <taxon>Methanobacteriota</taxon>
        <taxon>Stenosarchaea group</taxon>
        <taxon>Halobacteria</taxon>
        <taxon>Halobacteriales</taxon>
        <taxon>Haloferacaceae</taxon>
        <taxon>Haloferax</taxon>
    </lineage>
</organism>
<geneLocation type="plasmid" evidence="1 2">
    <name>pHM500</name>
</geneLocation>
<accession>I3RBD9</accession>
<evidence type="ECO:0000313" key="2">
    <source>
        <dbReference type="Proteomes" id="UP000006469"/>
    </source>
</evidence>
<reference evidence="1 2" key="1">
    <citation type="journal article" date="2012" name="J. Bacteriol.">
        <title>Complete genome sequence of the metabolically versatile halophilic archaeon Haloferax mediterranei, a poly(3-hydroxybutyrate-co-3-hydroxyvalerate) producer.</title>
        <authorList>
            <person name="Han J."/>
            <person name="Zhang F."/>
            <person name="Hou J."/>
            <person name="Liu X."/>
            <person name="Li M."/>
            <person name="Liu H."/>
            <person name="Cai L."/>
            <person name="Zhang B."/>
            <person name="Chen Y."/>
            <person name="Zhou J."/>
            <person name="Hu S."/>
            <person name="Xiang H."/>
        </authorList>
    </citation>
    <scope>NUCLEOTIDE SEQUENCE [LARGE SCALE GENOMIC DNA]</scope>
    <source>
        <strain evidence="2">ATCC 33500 / DSM 1411 / JCM 8866 / NBRC 14739 / NCIMB 2177 / R-4</strain>
        <plasmid evidence="2">pHM500</plasmid>
    </source>
</reference>
<gene>
    <name evidence="1" type="ordered locus">HFX_6430</name>
</gene>
<sequence>MPLAFDSDNSDFLLTLLEDLSSDSREVSFMIAVFPDEDDICVYLISVVENDFMGNSVFGVPFDAHVASFCHFRHLFNA</sequence>
<protein>
    <submittedName>
        <fullName evidence="1">Uncharacterized protein</fullName>
    </submittedName>
</protein>
<keyword evidence="1" id="KW-0614">Plasmid</keyword>